<dbReference type="InterPro" id="IPR005561">
    <property type="entry name" value="ANTAR"/>
</dbReference>
<reference evidence="2 3" key="1">
    <citation type="submission" date="2018-10" db="EMBL/GenBank/DDBJ databases">
        <title>Draft genome of Cortibacter populi DSM10536.</title>
        <authorList>
            <person name="Bernier A.-M."/>
            <person name="Bernard K."/>
        </authorList>
    </citation>
    <scope>NUCLEOTIDE SEQUENCE [LARGE SCALE GENOMIC DNA]</scope>
    <source>
        <strain evidence="2 3">DSM 105136</strain>
    </source>
</reference>
<dbReference type="Pfam" id="PF03861">
    <property type="entry name" value="ANTAR"/>
    <property type="match status" value="1"/>
</dbReference>
<evidence type="ECO:0000313" key="2">
    <source>
        <dbReference type="EMBL" id="RMX08692.1"/>
    </source>
</evidence>
<protein>
    <submittedName>
        <fullName evidence="2">ANTAR domain-containing protein</fullName>
    </submittedName>
</protein>
<dbReference type="Proteomes" id="UP000278006">
    <property type="component" value="Unassembled WGS sequence"/>
</dbReference>
<proteinExistence type="predicted"/>
<dbReference type="Gene3D" id="1.10.10.10">
    <property type="entry name" value="Winged helix-like DNA-binding domain superfamily/Winged helix DNA-binding domain"/>
    <property type="match status" value="1"/>
</dbReference>
<evidence type="ECO:0000313" key="3">
    <source>
        <dbReference type="Proteomes" id="UP000278006"/>
    </source>
</evidence>
<gene>
    <name evidence="2" type="ORF">D8I35_06465</name>
</gene>
<dbReference type="OrthoDB" id="9782798at2"/>
<sequence>MKSGLNFLAAARQYEIEELEQFADSSGLAHVIGQLVHELQRERGASNVFLASQGTLFAEQRRQLVQASDGCIRATRDFLERLEPQPGFPGSRARLFSCIAHAVHGLDTLPPLRRRIEALDISAPELIGAYNQRIAHLLAVVFEAADSATDPDLSRLLVAYFNLMQGKENAGQERAAGAAILGYGHATTSQQQQMLDLIDGQERCLRVFVHFAAPAAQQRWQDLQSSDNTAELERLRRIICTTLVPGKGAPPGASASSLSMIWYECCTRRIDAMKEVEDLLAGQLASLCRQKIDQARQELARYAHMLQALSQQWPATAPVALPASAAAAAPAPEHSLPQAGTTASAQSDQTLLAALFDGSSAPLGSGPQAQATRQLHGYGPHIERAIMDIMHEQSERLQSMADELSKAREALHERKLIERAKGLLMAHRQLTEEAAYRAMRQMAMEQNRRLIDVAQSVLSLESYLSR</sequence>
<dbReference type="InterPro" id="IPR011006">
    <property type="entry name" value="CheY-like_superfamily"/>
</dbReference>
<dbReference type="SUPFAM" id="SSF52172">
    <property type="entry name" value="CheY-like"/>
    <property type="match status" value="1"/>
</dbReference>
<accession>A0A3M6R1Q5</accession>
<keyword evidence="3" id="KW-1185">Reference proteome</keyword>
<dbReference type="PROSITE" id="PS50921">
    <property type="entry name" value="ANTAR"/>
    <property type="match status" value="1"/>
</dbReference>
<dbReference type="RefSeq" id="WP_122226817.1">
    <property type="nucleotide sequence ID" value="NZ_RDQO01000001.1"/>
</dbReference>
<comment type="caution">
    <text evidence="2">The sequence shown here is derived from an EMBL/GenBank/DDBJ whole genome shotgun (WGS) entry which is preliminary data.</text>
</comment>
<dbReference type="InterPro" id="IPR036388">
    <property type="entry name" value="WH-like_DNA-bd_sf"/>
</dbReference>
<dbReference type="EMBL" id="RDQO01000001">
    <property type="protein sequence ID" value="RMX08692.1"/>
    <property type="molecule type" value="Genomic_DNA"/>
</dbReference>
<feature type="domain" description="ANTAR" evidence="1">
    <location>
        <begin position="397"/>
        <end position="458"/>
    </location>
</feature>
<dbReference type="Pfam" id="PF08376">
    <property type="entry name" value="NIT"/>
    <property type="match status" value="1"/>
</dbReference>
<organism evidence="2 3">
    <name type="scientific">Corticibacter populi</name>
    <dbReference type="NCBI Taxonomy" id="1550736"/>
    <lineage>
        <taxon>Bacteria</taxon>
        <taxon>Pseudomonadati</taxon>
        <taxon>Pseudomonadota</taxon>
        <taxon>Betaproteobacteria</taxon>
        <taxon>Burkholderiales</taxon>
        <taxon>Comamonadaceae</taxon>
        <taxon>Corticibacter</taxon>
    </lineage>
</organism>
<dbReference type="GO" id="GO:0003723">
    <property type="term" value="F:RNA binding"/>
    <property type="evidence" value="ECO:0007669"/>
    <property type="project" value="InterPro"/>
</dbReference>
<dbReference type="SMART" id="SM01012">
    <property type="entry name" value="ANTAR"/>
    <property type="match status" value="1"/>
</dbReference>
<dbReference type="AlphaFoldDB" id="A0A3M6R1Q5"/>
<dbReference type="InterPro" id="IPR013587">
    <property type="entry name" value="Nitrate/nitrite_sensing"/>
</dbReference>
<evidence type="ECO:0000259" key="1">
    <source>
        <dbReference type="PROSITE" id="PS50921"/>
    </source>
</evidence>
<name>A0A3M6R1Q5_9BURK</name>